<reference evidence="1" key="1">
    <citation type="submission" date="2022-06" db="EMBL/GenBank/DDBJ databases">
        <title>Phylogenomic reconstructions and comparative analyses of Kickxellomycotina fungi.</title>
        <authorList>
            <person name="Reynolds N.K."/>
            <person name="Stajich J.E."/>
            <person name="Barry K."/>
            <person name="Grigoriev I.V."/>
            <person name="Crous P."/>
            <person name="Smith M.E."/>
        </authorList>
    </citation>
    <scope>NUCLEOTIDE SEQUENCE</scope>
    <source>
        <strain evidence="1">RSA 2271</strain>
    </source>
</reference>
<gene>
    <name evidence="1" type="primary">SLA2_3</name>
    <name evidence="1" type="ORF">EV182_007913</name>
</gene>
<organism evidence="1 2">
    <name type="scientific">Spiromyces aspiralis</name>
    <dbReference type="NCBI Taxonomy" id="68401"/>
    <lineage>
        <taxon>Eukaryota</taxon>
        <taxon>Fungi</taxon>
        <taxon>Fungi incertae sedis</taxon>
        <taxon>Zoopagomycota</taxon>
        <taxon>Kickxellomycotina</taxon>
        <taxon>Kickxellomycetes</taxon>
        <taxon>Kickxellales</taxon>
        <taxon>Kickxellaceae</taxon>
        <taxon>Spiromyces</taxon>
    </lineage>
</organism>
<name>A0ACC1HLB6_9FUNG</name>
<evidence type="ECO:0000313" key="2">
    <source>
        <dbReference type="Proteomes" id="UP001145114"/>
    </source>
</evidence>
<sequence>MRRTDISARIGDRRRAEEDLAKHIKKAVSIDETSPKYKHVRKMILFTWDFKTSIPVWEGLKAQPLLADEVQCFKALISIHKVIFAGHKACVRDAINQTRFLEDLGRASSSITGWRGYGVLIHAYVNFLLAKLEYHRLHPEFNGSFDYDEYVSLKTTNDPNEGYETIADLMSLQDRLDELQKLIFSNFHPGSNNECRIAAL</sequence>
<protein>
    <submittedName>
        <fullName evidence="1">Sla2 Src-like adaptor 2</fullName>
    </submittedName>
</protein>
<proteinExistence type="predicted"/>
<dbReference type="Proteomes" id="UP001145114">
    <property type="component" value="Unassembled WGS sequence"/>
</dbReference>
<accession>A0ACC1HLB6</accession>
<comment type="caution">
    <text evidence="1">The sequence shown here is derived from an EMBL/GenBank/DDBJ whole genome shotgun (WGS) entry which is preliminary data.</text>
</comment>
<dbReference type="EMBL" id="JAMZIH010003858">
    <property type="protein sequence ID" value="KAJ1676578.1"/>
    <property type="molecule type" value="Genomic_DNA"/>
</dbReference>
<keyword evidence="2" id="KW-1185">Reference proteome</keyword>
<evidence type="ECO:0000313" key="1">
    <source>
        <dbReference type="EMBL" id="KAJ1676578.1"/>
    </source>
</evidence>
<feature type="non-terminal residue" evidence="1">
    <location>
        <position position="200"/>
    </location>
</feature>